<reference evidence="2 3" key="1">
    <citation type="submission" date="2015-11" db="EMBL/GenBank/DDBJ databases">
        <title>Solirubrum puertoriconensis gen. nov. an environmental bacteria isolated in Puerto Rico.</title>
        <authorList>
            <person name="Cuebas-Irizarry M.F."/>
            <person name="Montalvo-Rodriguez R."/>
        </authorList>
    </citation>
    <scope>NUCLEOTIDE SEQUENCE [LARGE SCALE GENOMIC DNA]</scope>
    <source>
        <strain evidence="2 3">MC1A</strain>
    </source>
</reference>
<dbReference type="EMBL" id="LNAL01000006">
    <property type="protein sequence ID" value="KUG08889.1"/>
    <property type="molecule type" value="Genomic_DNA"/>
</dbReference>
<dbReference type="OrthoDB" id="973965at2"/>
<gene>
    <name evidence="2" type="ORF">ASU33_12265</name>
</gene>
<dbReference type="InterPro" id="IPR008969">
    <property type="entry name" value="CarboxyPept-like_regulatory"/>
</dbReference>
<dbReference type="AlphaFoldDB" id="A0A9X0HN08"/>
<protein>
    <recommendedName>
        <fullName evidence="4">Carboxypeptidase regulatory-like domain-containing protein</fullName>
    </recommendedName>
</protein>
<organism evidence="2 3">
    <name type="scientific">Solirubrum puertoriconensis</name>
    <dbReference type="NCBI Taxonomy" id="1751427"/>
    <lineage>
        <taxon>Bacteria</taxon>
        <taxon>Pseudomonadati</taxon>
        <taxon>Bacteroidota</taxon>
        <taxon>Cytophagia</taxon>
        <taxon>Cytophagales</taxon>
    </lineage>
</organism>
<name>A0A9X0HN08_SOLP1</name>
<dbReference type="SUPFAM" id="SSF49464">
    <property type="entry name" value="Carboxypeptidase regulatory domain-like"/>
    <property type="match status" value="1"/>
</dbReference>
<evidence type="ECO:0000313" key="2">
    <source>
        <dbReference type="EMBL" id="KUG08889.1"/>
    </source>
</evidence>
<feature type="chain" id="PRO_5040954141" description="Carboxypeptidase regulatory-like domain-containing protein" evidence="1">
    <location>
        <begin position="23"/>
        <end position="621"/>
    </location>
</feature>
<dbReference type="RefSeq" id="WP_059070693.1">
    <property type="nucleotide sequence ID" value="NZ_LNAL01000006.1"/>
</dbReference>
<feature type="signal peptide" evidence="1">
    <location>
        <begin position="1"/>
        <end position="22"/>
    </location>
</feature>
<evidence type="ECO:0000313" key="3">
    <source>
        <dbReference type="Proteomes" id="UP000054223"/>
    </source>
</evidence>
<sequence length="621" mass="65052">MKTSLLAPVLRAALFASVLVGATSCEKQPVSKKPDPNNPIESIPITTDVFGVVLDEQDQPLQGAIVEVSGNTVTTGPAGTFAFREAVVSSDRCVVHVRKAGYFEAAVGVVPNDKSTGVRVMLTEMGQPLTLASAAAGGTLQLPGGASIELPANGLNTSSGSYSGAVNAYVRYISPESRRLAQLMPGNDFQAENTAGERVTLTTFGAMQVELYATSGQALQVANGKTATLHFPIVASQSSAAGSTIPLWHFDTETGLWEEEGAATRSGSEYVGSVKHFSAWNADQADRTAFVKFSVKSSGLADFGGEVMWPLIRVRRLGQVLMPAAGRQMVVPVPVGNYSGGPDDVWADPADNGGVGSLNRLSLGNLTAGQTLDLGQLQMPEGGLLHAEVTGCNSSKPNGVATLAFDNGGVYVANVSNGSLRTWCLPGQAATLTITADGAPSVTRRITTPSGNRTLELGSFNTCGNTQAGVTMAFTIDGDGHNNERVELRDEPQYYDTPQAFFEPNFPTGAVTTLLMGRSTRQGYVTSTLNVAAQPGLGTFPIKMGSVAFNLNSGSSPAIYYEVANPADATVTFSRYDAVGGRIQGTFSGRFYKRIGTGPRSTTVSVQVTNGTFDMVRTANK</sequence>
<evidence type="ECO:0008006" key="4">
    <source>
        <dbReference type="Google" id="ProtNLM"/>
    </source>
</evidence>
<comment type="caution">
    <text evidence="2">The sequence shown here is derived from an EMBL/GenBank/DDBJ whole genome shotgun (WGS) entry which is preliminary data.</text>
</comment>
<keyword evidence="1" id="KW-0732">Signal</keyword>
<proteinExistence type="predicted"/>
<evidence type="ECO:0000256" key="1">
    <source>
        <dbReference type="SAM" id="SignalP"/>
    </source>
</evidence>
<dbReference type="PROSITE" id="PS51257">
    <property type="entry name" value="PROKAR_LIPOPROTEIN"/>
    <property type="match status" value="1"/>
</dbReference>
<dbReference type="Gene3D" id="2.60.40.1120">
    <property type="entry name" value="Carboxypeptidase-like, regulatory domain"/>
    <property type="match status" value="1"/>
</dbReference>
<dbReference type="Proteomes" id="UP000054223">
    <property type="component" value="Unassembled WGS sequence"/>
</dbReference>
<accession>A0A9X0HN08</accession>
<keyword evidence="3" id="KW-1185">Reference proteome</keyword>